<organism evidence="1">
    <name type="scientific">marine sediment metagenome</name>
    <dbReference type="NCBI Taxonomy" id="412755"/>
    <lineage>
        <taxon>unclassified sequences</taxon>
        <taxon>metagenomes</taxon>
        <taxon>ecological metagenomes</taxon>
    </lineage>
</organism>
<accession>X0TZT3</accession>
<dbReference type="AlphaFoldDB" id="X0TZT3"/>
<reference evidence="1" key="1">
    <citation type="journal article" date="2014" name="Front. Microbiol.">
        <title>High frequency of phylogenetically diverse reductive dehalogenase-homologous genes in deep subseafloor sedimentary metagenomes.</title>
        <authorList>
            <person name="Kawai M."/>
            <person name="Futagami T."/>
            <person name="Toyoda A."/>
            <person name="Takaki Y."/>
            <person name="Nishi S."/>
            <person name="Hori S."/>
            <person name="Arai W."/>
            <person name="Tsubouchi T."/>
            <person name="Morono Y."/>
            <person name="Uchiyama I."/>
            <person name="Ito T."/>
            <person name="Fujiyama A."/>
            <person name="Inagaki F."/>
            <person name="Takami H."/>
        </authorList>
    </citation>
    <scope>NUCLEOTIDE SEQUENCE</scope>
    <source>
        <strain evidence="1">Expedition CK06-06</strain>
    </source>
</reference>
<dbReference type="EMBL" id="BARS01013691">
    <property type="protein sequence ID" value="GAF98779.1"/>
    <property type="molecule type" value="Genomic_DNA"/>
</dbReference>
<feature type="non-terminal residue" evidence="1">
    <location>
        <position position="1"/>
    </location>
</feature>
<feature type="non-terminal residue" evidence="1">
    <location>
        <position position="130"/>
    </location>
</feature>
<comment type="caution">
    <text evidence="1">The sequence shown here is derived from an EMBL/GenBank/DDBJ whole genome shotgun (WGS) entry which is preliminary data.</text>
</comment>
<name>X0TZT3_9ZZZZ</name>
<dbReference type="InterPro" id="IPR029063">
    <property type="entry name" value="SAM-dependent_MTases_sf"/>
</dbReference>
<evidence type="ECO:0000313" key="1">
    <source>
        <dbReference type="EMBL" id="GAF98779.1"/>
    </source>
</evidence>
<gene>
    <name evidence="1" type="ORF">S01H1_23605</name>
</gene>
<sequence>HRDRAEQGGEVMGAAAYKPRDVAPNEFYATPRSTILQLTQVESFDGPIWEPACGNGAISSVLAEAGHDVISSDLVQRGFGVAGIDFLLQDTSLAPNIVTNPPFSLGVEFVRHALSLATGKVAMLLKIGFI</sequence>
<protein>
    <recommendedName>
        <fullName evidence="2">DNA methylase adenine-specific domain-containing protein</fullName>
    </recommendedName>
</protein>
<proteinExistence type="predicted"/>
<dbReference type="SUPFAM" id="SSF53335">
    <property type="entry name" value="S-adenosyl-L-methionine-dependent methyltransferases"/>
    <property type="match status" value="1"/>
</dbReference>
<evidence type="ECO:0008006" key="2">
    <source>
        <dbReference type="Google" id="ProtNLM"/>
    </source>
</evidence>